<evidence type="ECO:0000313" key="3">
    <source>
        <dbReference type="Proteomes" id="UP000002640"/>
    </source>
</evidence>
<dbReference type="RefSeq" id="XP_009523428.1">
    <property type="nucleotide sequence ID" value="XM_009525133.1"/>
</dbReference>
<sequence length="347" mass="38199">MPAADGSSNMQARQRKSKSSADVTALKPTAVRTTNTNNAAFYRQPLQLTSSTGLSLPRSGPPAAVGTPRQGNQRSTSAQRQQNQEPARERSLERAQSMPSLHAGNGEAGPQRARSTMAARRTGPPPHERSRSPSARRRELPEPVAEPVEGIYEYAETQQEARREEDPEAADNDEVEEKEGGDEEDEEKEPMTLTVGFGSSISVRELEKGMRQMKHRLDAIVPGRDKLKKQFDEVDREISDIETMYKAFAKLLKSRLKPRDASPSRSRTKSKSRLGVRSQSSKRARGGDDSSEGEENGVVLLGPVDPVVAASRKRQGSGVLELRASPARQFWGRSDVPKARVDHNRNA</sequence>
<feature type="compositionally biased region" description="Polar residues" evidence="1">
    <location>
        <begin position="1"/>
        <end position="12"/>
    </location>
</feature>
<reference evidence="2 3" key="1">
    <citation type="journal article" date="2006" name="Science">
        <title>Phytophthora genome sequences uncover evolutionary origins and mechanisms of pathogenesis.</title>
        <authorList>
            <person name="Tyler B.M."/>
            <person name="Tripathy S."/>
            <person name="Zhang X."/>
            <person name="Dehal P."/>
            <person name="Jiang R.H."/>
            <person name="Aerts A."/>
            <person name="Arredondo F.D."/>
            <person name="Baxter L."/>
            <person name="Bensasson D."/>
            <person name="Beynon J.L."/>
            <person name="Chapman J."/>
            <person name="Damasceno C.M."/>
            <person name="Dorrance A.E."/>
            <person name="Dou D."/>
            <person name="Dickerman A.W."/>
            <person name="Dubchak I.L."/>
            <person name="Garbelotto M."/>
            <person name="Gijzen M."/>
            <person name="Gordon S.G."/>
            <person name="Govers F."/>
            <person name="Grunwald N.J."/>
            <person name="Huang W."/>
            <person name="Ivors K.L."/>
            <person name="Jones R.W."/>
            <person name="Kamoun S."/>
            <person name="Krampis K."/>
            <person name="Lamour K.H."/>
            <person name="Lee M.K."/>
            <person name="McDonald W.H."/>
            <person name="Medina M."/>
            <person name="Meijer H.J."/>
            <person name="Nordberg E.K."/>
            <person name="Maclean D.J."/>
            <person name="Ospina-Giraldo M.D."/>
            <person name="Morris P.F."/>
            <person name="Phuntumart V."/>
            <person name="Putnam N.H."/>
            <person name="Rash S."/>
            <person name="Rose J.K."/>
            <person name="Sakihama Y."/>
            <person name="Salamov A.A."/>
            <person name="Savidor A."/>
            <person name="Scheuring C.F."/>
            <person name="Smith B.M."/>
            <person name="Sobral B.W."/>
            <person name="Terry A."/>
            <person name="Torto-Alalibo T.A."/>
            <person name="Win J."/>
            <person name="Xu Z."/>
            <person name="Zhang H."/>
            <person name="Grigoriev I.V."/>
            <person name="Rokhsar D.S."/>
            <person name="Boore J.L."/>
        </authorList>
    </citation>
    <scope>NUCLEOTIDE SEQUENCE [LARGE SCALE GENOMIC DNA]</scope>
    <source>
        <strain evidence="2 3">P6497</strain>
    </source>
</reference>
<dbReference type="OMA" id="PVEGIYE"/>
<keyword evidence="3" id="KW-1185">Reference proteome</keyword>
<feature type="compositionally biased region" description="Basic residues" evidence="1">
    <location>
        <begin position="266"/>
        <end position="284"/>
    </location>
</feature>
<dbReference type="SMR" id="G4Z220"/>
<feature type="compositionally biased region" description="Polar residues" evidence="1">
    <location>
        <begin position="69"/>
        <end position="85"/>
    </location>
</feature>
<proteinExistence type="predicted"/>
<dbReference type="Proteomes" id="UP000002640">
    <property type="component" value="Unassembled WGS sequence"/>
</dbReference>
<evidence type="ECO:0000313" key="2">
    <source>
        <dbReference type="EMBL" id="EGZ20711.1"/>
    </source>
</evidence>
<dbReference type="InParanoid" id="G4Z220"/>
<feature type="region of interest" description="Disordered" evidence="1">
    <location>
        <begin position="1"/>
        <end position="200"/>
    </location>
</feature>
<feature type="compositionally biased region" description="Acidic residues" evidence="1">
    <location>
        <begin position="166"/>
        <end position="188"/>
    </location>
</feature>
<feature type="compositionally biased region" description="Basic and acidic residues" evidence="1">
    <location>
        <begin position="126"/>
        <end position="141"/>
    </location>
</feature>
<feature type="region of interest" description="Disordered" evidence="1">
    <location>
        <begin position="253"/>
        <end position="301"/>
    </location>
</feature>
<dbReference type="GeneID" id="20645846"/>
<dbReference type="EMBL" id="JH159153">
    <property type="protein sequence ID" value="EGZ20711.1"/>
    <property type="molecule type" value="Genomic_DNA"/>
</dbReference>
<accession>G4Z220</accession>
<dbReference type="KEGG" id="psoj:PHYSODRAFT_328794"/>
<organism evidence="2 3">
    <name type="scientific">Phytophthora sojae (strain P6497)</name>
    <name type="common">Soybean stem and root rot agent</name>
    <name type="synonym">Phytophthora megasperma f. sp. glycines</name>
    <dbReference type="NCBI Taxonomy" id="1094619"/>
    <lineage>
        <taxon>Eukaryota</taxon>
        <taxon>Sar</taxon>
        <taxon>Stramenopiles</taxon>
        <taxon>Oomycota</taxon>
        <taxon>Peronosporomycetes</taxon>
        <taxon>Peronosporales</taxon>
        <taxon>Peronosporaceae</taxon>
        <taxon>Phytophthora</taxon>
    </lineage>
</organism>
<dbReference type="AlphaFoldDB" id="G4Z220"/>
<gene>
    <name evidence="2" type="ORF">PHYSODRAFT_328794</name>
</gene>
<name>G4Z220_PHYSP</name>
<evidence type="ECO:0000256" key="1">
    <source>
        <dbReference type="SAM" id="MobiDB-lite"/>
    </source>
</evidence>
<protein>
    <submittedName>
        <fullName evidence="2">Uncharacterized protein</fullName>
    </submittedName>
</protein>